<dbReference type="InterPro" id="IPR016166">
    <property type="entry name" value="FAD-bd_PCMH"/>
</dbReference>
<gene>
    <name evidence="5" type="ORF">HF896_00140</name>
</gene>
<dbReference type="InterPro" id="IPR036683">
    <property type="entry name" value="CO_DH_flav_C_dom_sf"/>
</dbReference>
<sequence length="287" mass="31277">MTPFELVEPRTLEEAFSLLDQGDPAIRPIGGGTALMLMMKAQFFQPVRLVSLRWLGEPFRGMRVDGDVFRVGAMTTFSELEHSPQVAWQLPAIVQAMPALANVRVRNVATVGGNLAHADPHLDLPPIWMALDAEVLILGPRGERTSAVADLFAGYYENTLTDGELIAELRAPLRPTWRTTYVKVTTRALHDWPALGLALSLDLQGDHIRDVRVVLSGALEKATRLVATECVMRGAAVSDALMRLAGDAATAEAAIESDNRGSADYKSHLLRVHLARAIRFLASSNHG</sequence>
<dbReference type="GO" id="GO:0016491">
    <property type="term" value="F:oxidoreductase activity"/>
    <property type="evidence" value="ECO:0007669"/>
    <property type="project" value="UniProtKB-KW"/>
</dbReference>
<dbReference type="GO" id="GO:0071949">
    <property type="term" value="F:FAD binding"/>
    <property type="evidence" value="ECO:0007669"/>
    <property type="project" value="InterPro"/>
</dbReference>
<dbReference type="PROSITE" id="PS51387">
    <property type="entry name" value="FAD_PCMH"/>
    <property type="match status" value="1"/>
</dbReference>
<dbReference type="InterPro" id="IPR016167">
    <property type="entry name" value="FAD-bd_PCMH_sub1"/>
</dbReference>
<dbReference type="PANTHER" id="PTHR42659:SF2">
    <property type="entry name" value="XANTHINE DEHYDROGENASE SUBUNIT C-RELATED"/>
    <property type="match status" value="1"/>
</dbReference>
<evidence type="ECO:0000259" key="4">
    <source>
        <dbReference type="PROSITE" id="PS51387"/>
    </source>
</evidence>
<dbReference type="AlphaFoldDB" id="A0A858ZMT3"/>
<keyword evidence="3" id="KW-0560">Oxidoreductase</keyword>
<dbReference type="SUPFAM" id="SSF56176">
    <property type="entry name" value="FAD-binding/transporter-associated domain-like"/>
    <property type="match status" value="1"/>
</dbReference>
<dbReference type="Gene3D" id="3.30.390.50">
    <property type="entry name" value="CO dehydrogenase flavoprotein, C-terminal domain"/>
    <property type="match status" value="1"/>
</dbReference>
<proteinExistence type="predicted"/>
<dbReference type="InterPro" id="IPR036318">
    <property type="entry name" value="FAD-bd_PCMH-like_sf"/>
</dbReference>
<name>A0A858ZMT3_9BURK</name>
<accession>A0A858ZMT3</accession>
<keyword evidence="1" id="KW-0285">Flavoprotein</keyword>
<dbReference type="InterPro" id="IPR005107">
    <property type="entry name" value="CO_DH_flav_C"/>
</dbReference>
<keyword evidence="2" id="KW-0274">FAD</keyword>
<dbReference type="RefSeq" id="WP_168727568.1">
    <property type="nucleotide sequence ID" value="NZ_CP051297.1"/>
</dbReference>
<dbReference type="Pfam" id="PF03450">
    <property type="entry name" value="CO_deh_flav_C"/>
    <property type="match status" value="1"/>
</dbReference>
<evidence type="ECO:0000256" key="1">
    <source>
        <dbReference type="ARBA" id="ARBA00022630"/>
    </source>
</evidence>
<dbReference type="InterPro" id="IPR002346">
    <property type="entry name" value="Mopterin_DH_FAD-bd"/>
</dbReference>
<geneLocation type="plasmid" evidence="6">
    <name>pdp3</name>
</geneLocation>
<organism evidence="5 6">
    <name type="scientific">Alicycliphilus denitrificans</name>
    <dbReference type="NCBI Taxonomy" id="179636"/>
    <lineage>
        <taxon>Bacteria</taxon>
        <taxon>Pseudomonadati</taxon>
        <taxon>Pseudomonadota</taxon>
        <taxon>Betaproteobacteria</taxon>
        <taxon>Burkholderiales</taxon>
        <taxon>Comamonadaceae</taxon>
        <taxon>Alicycliphilus</taxon>
    </lineage>
</organism>
<dbReference type="PANTHER" id="PTHR42659">
    <property type="entry name" value="XANTHINE DEHYDROGENASE SUBUNIT C-RELATED"/>
    <property type="match status" value="1"/>
</dbReference>
<dbReference type="Pfam" id="PF00941">
    <property type="entry name" value="FAD_binding_5"/>
    <property type="match status" value="1"/>
</dbReference>
<dbReference type="SUPFAM" id="SSF55447">
    <property type="entry name" value="CO dehydrogenase flavoprotein C-terminal domain-like"/>
    <property type="match status" value="1"/>
</dbReference>
<feature type="domain" description="FAD-binding PCMH-type" evidence="4">
    <location>
        <begin position="1"/>
        <end position="176"/>
    </location>
</feature>
<dbReference type="Proteomes" id="UP000500755">
    <property type="component" value="Plasmid pDP3"/>
</dbReference>
<reference evidence="5 6" key="1">
    <citation type="submission" date="2020-05" db="EMBL/GenBank/DDBJ databases">
        <title>Complete genome sequence of Alicycliphilus denitrificans DP3.</title>
        <authorList>
            <person name="Chen X."/>
        </authorList>
    </citation>
    <scope>NUCLEOTIDE SEQUENCE [LARGE SCALE GENOMIC DNA]</scope>
    <source>
        <strain evidence="5 6">DP3</strain>
        <plasmid evidence="6">pdp3</plasmid>
    </source>
</reference>
<dbReference type="EMBL" id="CP051297">
    <property type="protein sequence ID" value="QKD42100.1"/>
    <property type="molecule type" value="Genomic_DNA"/>
</dbReference>
<dbReference type="InterPro" id="IPR051312">
    <property type="entry name" value="Diverse_Substr_Oxidored"/>
</dbReference>
<dbReference type="SMART" id="SM01092">
    <property type="entry name" value="CO_deh_flav_C"/>
    <property type="match status" value="1"/>
</dbReference>
<evidence type="ECO:0000313" key="5">
    <source>
        <dbReference type="EMBL" id="QKD42100.1"/>
    </source>
</evidence>
<evidence type="ECO:0000313" key="6">
    <source>
        <dbReference type="Proteomes" id="UP000500755"/>
    </source>
</evidence>
<keyword evidence="5" id="KW-0614">Plasmid</keyword>
<dbReference type="Gene3D" id="3.30.43.10">
    <property type="entry name" value="Uridine Diphospho-n-acetylenolpyruvylglucosamine Reductase, domain 2"/>
    <property type="match status" value="1"/>
</dbReference>
<dbReference type="Gene3D" id="3.30.465.10">
    <property type="match status" value="1"/>
</dbReference>
<protein>
    <submittedName>
        <fullName evidence="5">Xanthine dehydrogenase family protein subunit M</fullName>
    </submittedName>
</protein>
<dbReference type="InterPro" id="IPR016169">
    <property type="entry name" value="FAD-bd_PCMH_sub2"/>
</dbReference>
<evidence type="ECO:0000256" key="2">
    <source>
        <dbReference type="ARBA" id="ARBA00022827"/>
    </source>
</evidence>
<evidence type="ECO:0000256" key="3">
    <source>
        <dbReference type="ARBA" id="ARBA00023002"/>
    </source>
</evidence>